<proteinExistence type="predicted"/>
<gene>
    <name evidence="1" type="ORF">WJX73_006020</name>
</gene>
<dbReference type="AlphaFoldDB" id="A0AAW1NV97"/>
<evidence type="ECO:0000313" key="2">
    <source>
        <dbReference type="Proteomes" id="UP001465755"/>
    </source>
</evidence>
<reference evidence="1 2" key="1">
    <citation type="journal article" date="2024" name="Nat. Commun.">
        <title>Phylogenomics reveals the evolutionary origins of lichenization in chlorophyte algae.</title>
        <authorList>
            <person name="Puginier C."/>
            <person name="Libourel C."/>
            <person name="Otte J."/>
            <person name="Skaloud P."/>
            <person name="Haon M."/>
            <person name="Grisel S."/>
            <person name="Petersen M."/>
            <person name="Berrin J.G."/>
            <person name="Delaux P.M."/>
            <person name="Dal Grande F."/>
            <person name="Keller J."/>
        </authorList>
    </citation>
    <scope>NUCLEOTIDE SEQUENCE [LARGE SCALE GENOMIC DNA]</scope>
    <source>
        <strain evidence="1 2">SAG 2036</strain>
    </source>
</reference>
<accession>A0AAW1NV97</accession>
<dbReference type="EMBL" id="JALJOQ010000093">
    <property type="protein sequence ID" value="KAK9798974.1"/>
    <property type="molecule type" value="Genomic_DNA"/>
</dbReference>
<protein>
    <submittedName>
        <fullName evidence="1">Uncharacterized protein</fullName>
    </submittedName>
</protein>
<dbReference type="Proteomes" id="UP001465755">
    <property type="component" value="Unassembled WGS sequence"/>
</dbReference>
<sequence length="148" mass="16781">MYRNQDASLPDVLRPGVLELLRLKDKFRLGILAGEPTYLLTHFLRQVQYAAFMAGVPDVPFTDQTILFSWGTSNRVLLVDYQLLTAAPGELQNVITLHPWDQKQEYDNSLAKLSDVILELLGNLDASTDLRMYSAMISDEVARRLRNA</sequence>
<name>A0AAW1NV97_9CHLO</name>
<comment type="caution">
    <text evidence="1">The sequence shown here is derived from an EMBL/GenBank/DDBJ whole genome shotgun (WGS) entry which is preliminary data.</text>
</comment>
<evidence type="ECO:0000313" key="1">
    <source>
        <dbReference type="EMBL" id="KAK9798974.1"/>
    </source>
</evidence>
<keyword evidence="2" id="KW-1185">Reference proteome</keyword>
<organism evidence="1 2">
    <name type="scientific">Symbiochloris irregularis</name>
    <dbReference type="NCBI Taxonomy" id="706552"/>
    <lineage>
        <taxon>Eukaryota</taxon>
        <taxon>Viridiplantae</taxon>
        <taxon>Chlorophyta</taxon>
        <taxon>core chlorophytes</taxon>
        <taxon>Trebouxiophyceae</taxon>
        <taxon>Trebouxiales</taxon>
        <taxon>Trebouxiaceae</taxon>
        <taxon>Symbiochloris</taxon>
    </lineage>
</organism>